<dbReference type="CDD" id="cd18791">
    <property type="entry name" value="SF2_C_RHA"/>
    <property type="match status" value="1"/>
</dbReference>
<dbReference type="GO" id="GO:0003723">
    <property type="term" value="F:RNA binding"/>
    <property type="evidence" value="ECO:0007669"/>
    <property type="project" value="TreeGrafter"/>
</dbReference>
<accession>A0A812NLT0</accession>
<evidence type="ECO:0000313" key="3">
    <source>
        <dbReference type="Proteomes" id="UP000604046"/>
    </source>
</evidence>
<dbReference type="Gene3D" id="1.20.120.1080">
    <property type="match status" value="1"/>
</dbReference>
<sequence length="256" mass="28075">MEPRLVVFLPGIADITAFFETLSPLESREQGCGGLGLRIFAMHSMIPREEQEEVFRPPPAGMCHIVLASNVAESSLTLPSVSGVIDMSLRRSLEYDPRRLISCLVTTWCSQSSCKQRSGRAGRTMPGRAVRMVTRAFFEDEMIEFDPPDMLSAPLTKLFLQAKQLCIKLGHIQQKGIIPQGIDVQITSPSILLKQLVSPPATELVEAAINELSDVGAVDSNHEEALITPLGHICMVLPCELRLCRLIYFGLSLGSG</sequence>
<dbReference type="Pfam" id="PF00271">
    <property type="entry name" value="Helicase_C"/>
    <property type="match status" value="1"/>
</dbReference>
<dbReference type="PANTHER" id="PTHR18934">
    <property type="entry name" value="ATP-DEPENDENT RNA HELICASE"/>
    <property type="match status" value="1"/>
</dbReference>
<gene>
    <name evidence="2" type="primary">spn-E</name>
    <name evidence="2" type="ORF">SNAT2548_LOCUS15979</name>
</gene>
<protein>
    <submittedName>
        <fullName evidence="2">Spn-E protein</fullName>
    </submittedName>
</protein>
<feature type="domain" description="Helicase C-terminal" evidence="1">
    <location>
        <begin position="1"/>
        <end position="166"/>
    </location>
</feature>
<comment type="caution">
    <text evidence="2">The sequence shown here is derived from an EMBL/GenBank/DDBJ whole genome shotgun (WGS) entry which is preliminary data.</text>
</comment>
<dbReference type="PANTHER" id="PTHR18934:SF145">
    <property type="entry name" value="ATP-DEPENDENT RNA HELICASE DHX57-RELATED"/>
    <property type="match status" value="1"/>
</dbReference>
<dbReference type="SUPFAM" id="SSF52540">
    <property type="entry name" value="P-loop containing nucleoside triphosphate hydrolases"/>
    <property type="match status" value="1"/>
</dbReference>
<dbReference type="OrthoDB" id="66977at2759"/>
<dbReference type="EMBL" id="CAJNDS010002069">
    <property type="protein sequence ID" value="CAE7303872.1"/>
    <property type="molecule type" value="Genomic_DNA"/>
</dbReference>
<dbReference type="PROSITE" id="PS51194">
    <property type="entry name" value="HELICASE_CTER"/>
    <property type="match status" value="1"/>
</dbReference>
<dbReference type="Gene3D" id="3.40.50.300">
    <property type="entry name" value="P-loop containing nucleotide triphosphate hydrolases"/>
    <property type="match status" value="1"/>
</dbReference>
<name>A0A812NLT0_9DINO</name>
<proteinExistence type="predicted"/>
<dbReference type="GO" id="GO:0004386">
    <property type="term" value="F:helicase activity"/>
    <property type="evidence" value="ECO:0007669"/>
    <property type="project" value="TreeGrafter"/>
</dbReference>
<organism evidence="2 3">
    <name type="scientific">Symbiodinium natans</name>
    <dbReference type="NCBI Taxonomy" id="878477"/>
    <lineage>
        <taxon>Eukaryota</taxon>
        <taxon>Sar</taxon>
        <taxon>Alveolata</taxon>
        <taxon>Dinophyceae</taxon>
        <taxon>Suessiales</taxon>
        <taxon>Symbiodiniaceae</taxon>
        <taxon>Symbiodinium</taxon>
    </lineage>
</organism>
<dbReference type="InterPro" id="IPR001650">
    <property type="entry name" value="Helicase_C-like"/>
</dbReference>
<reference evidence="2" key="1">
    <citation type="submission" date="2021-02" db="EMBL/GenBank/DDBJ databases">
        <authorList>
            <person name="Dougan E. K."/>
            <person name="Rhodes N."/>
            <person name="Thang M."/>
            <person name="Chan C."/>
        </authorList>
    </citation>
    <scope>NUCLEOTIDE SEQUENCE</scope>
</reference>
<evidence type="ECO:0000259" key="1">
    <source>
        <dbReference type="PROSITE" id="PS51194"/>
    </source>
</evidence>
<dbReference type="AlphaFoldDB" id="A0A812NLT0"/>
<keyword evidence="3" id="KW-1185">Reference proteome</keyword>
<dbReference type="InterPro" id="IPR027417">
    <property type="entry name" value="P-loop_NTPase"/>
</dbReference>
<evidence type="ECO:0000313" key="2">
    <source>
        <dbReference type="EMBL" id="CAE7303872.1"/>
    </source>
</evidence>
<dbReference type="SMART" id="SM00490">
    <property type="entry name" value="HELICc"/>
    <property type="match status" value="1"/>
</dbReference>
<dbReference type="Proteomes" id="UP000604046">
    <property type="component" value="Unassembled WGS sequence"/>
</dbReference>